<name>A0A284R8N7_ARMOS</name>
<dbReference type="STRING" id="47428.A0A284R8N7"/>
<evidence type="ECO:0000313" key="5">
    <source>
        <dbReference type="Proteomes" id="UP000219338"/>
    </source>
</evidence>
<evidence type="ECO:0000256" key="2">
    <source>
        <dbReference type="ARBA" id="ARBA00035112"/>
    </source>
</evidence>
<dbReference type="PANTHER" id="PTHR33365:SF4">
    <property type="entry name" value="CYCLOCHLOROTINE BIOSYNTHESIS PROTEIN O"/>
    <property type="match status" value="1"/>
</dbReference>
<dbReference type="InterPro" id="IPR021765">
    <property type="entry name" value="UstYa-like"/>
</dbReference>
<dbReference type="Pfam" id="PF11807">
    <property type="entry name" value="UstYa"/>
    <property type="match status" value="1"/>
</dbReference>
<comment type="pathway">
    <text evidence="1">Mycotoxin biosynthesis.</text>
</comment>
<evidence type="ECO:0000256" key="3">
    <source>
        <dbReference type="SAM" id="Phobius"/>
    </source>
</evidence>
<keyword evidence="3" id="KW-0812">Transmembrane</keyword>
<keyword evidence="5" id="KW-1185">Reference proteome</keyword>
<keyword evidence="3" id="KW-1133">Transmembrane helix</keyword>
<gene>
    <name evidence="4" type="ORF">ARMOST_08469</name>
</gene>
<comment type="similarity">
    <text evidence="2">Belongs to the ustYa family.</text>
</comment>
<proteinExistence type="inferred from homology"/>
<dbReference type="Proteomes" id="UP000219338">
    <property type="component" value="Unassembled WGS sequence"/>
</dbReference>
<protein>
    <submittedName>
        <fullName evidence="4">Uncharacterized protein</fullName>
    </submittedName>
</protein>
<dbReference type="OrthoDB" id="3687641at2759"/>
<organism evidence="4 5">
    <name type="scientific">Armillaria ostoyae</name>
    <name type="common">Armillaria root rot fungus</name>
    <dbReference type="NCBI Taxonomy" id="47428"/>
    <lineage>
        <taxon>Eukaryota</taxon>
        <taxon>Fungi</taxon>
        <taxon>Dikarya</taxon>
        <taxon>Basidiomycota</taxon>
        <taxon>Agaricomycotina</taxon>
        <taxon>Agaricomycetes</taxon>
        <taxon>Agaricomycetidae</taxon>
        <taxon>Agaricales</taxon>
        <taxon>Marasmiineae</taxon>
        <taxon>Physalacriaceae</taxon>
        <taxon>Armillaria</taxon>
    </lineage>
</organism>
<evidence type="ECO:0000313" key="4">
    <source>
        <dbReference type="EMBL" id="SJL05097.1"/>
    </source>
</evidence>
<evidence type="ECO:0000256" key="1">
    <source>
        <dbReference type="ARBA" id="ARBA00004685"/>
    </source>
</evidence>
<sequence length="379" mass="43758">MDEHIITIMKSSYLPTLISSSSSSSTAVVARSPLILLGVSAIFNALFMYTWYFQPLECKSDWKLYSPVQDVVSYHPVKFNPGFAWDMPIYEQEPTDEVDQAWAELYQYTVSRVSKSEAMEMANRTYPMPHEEGSYLSGLDVFHQLHCLDMVRMSLHPERYPGVDHPHRKLHVAHCLGHVRQALMCAADITPISWQWNEQAQTVRRRDDVVHTCRNFEAIQDWAKERFVSISDDELKVLFVFRHDKYLYAVPTGQRHNHGPTRYVTFPFGETATAAHLHFDVEAKGADKNIFQNETLFRGRRNQMYLGGFGAAPRDLAHYPFDSYRQDLLEKARIWRIYLDEGAKIDTEMLAGVRNTIDVLLALTSLVLQHCIFQTSQNM</sequence>
<reference evidence="5" key="1">
    <citation type="journal article" date="2017" name="Nat. Ecol. Evol.">
        <title>Genome expansion and lineage-specific genetic innovations in the forest pathogenic fungi Armillaria.</title>
        <authorList>
            <person name="Sipos G."/>
            <person name="Prasanna A.N."/>
            <person name="Walter M.C."/>
            <person name="O'Connor E."/>
            <person name="Balint B."/>
            <person name="Krizsan K."/>
            <person name="Kiss B."/>
            <person name="Hess J."/>
            <person name="Varga T."/>
            <person name="Slot J."/>
            <person name="Riley R."/>
            <person name="Boka B."/>
            <person name="Rigling D."/>
            <person name="Barry K."/>
            <person name="Lee J."/>
            <person name="Mihaltcheva S."/>
            <person name="LaButti K."/>
            <person name="Lipzen A."/>
            <person name="Waldron R."/>
            <person name="Moloney N.M."/>
            <person name="Sperisen C."/>
            <person name="Kredics L."/>
            <person name="Vagvoelgyi C."/>
            <person name="Patrignani A."/>
            <person name="Fitzpatrick D."/>
            <person name="Nagy I."/>
            <person name="Doyle S."/>
            <person name="Anderson J.B."/>
            <person name="Grigoriev I.V."/>
            <person name="Gueldener U."/>
            <person name="Muensterkoetter M."/>
            <person name="Nagy L.G."/>
        </authorList>
    </citation>
    <scope>NUCLEOTIDE SEQUENCE [LARGE SCALE GENOMIC DNA]</scope>
    <source>
        <strain evidence="5">C18/9</strain>
    </source>
</reference>
<accession>A0A284R8N7</accession>
<dbReference type="PANTHER" id="PTHR33365">
    <property type="entry name" value="YALI0B05434P"/>
    <property type="match status" value="1"/>
</dbReference>
<keyword evidence="3" id="KW-0472">Membrane</keyword>
<dbReference type="GO" id="GO:0043386">
    <property type="term" value="P:mycotoxin biosynthetic process"/>
    <property type="evidence" value="ECO:0007669"/>
    <property type="project" value="InterPro"/>
</dbReference>
<dbReference type="EMBL" id="FUEG01000005">
    <property type="protein sequence ID" value="SJL05097.1"/>
    <property type="molecule type" value="Genomic_DNA"/>
</dbReference>
<dbReference type="AlphaFoldDB" id="A0A284R8N7"/>
<feature type="transmembrane region" description="Helical" evidence="3">
    <location>
        <begin position="34"/>
        <end position="53"/>
    </location>
</feature>